<dbReference type="Gramene" id="CDF34396">
    <property type="protein sequence ID" value="CDF34396"/>
    <property type="gene ID" value="CHC_T00003098001"/>
</dbReference>
<protein>
    <submittedName>
        <fullName evidence="2">Uncharacterized protein</fullName>
    </submittedName>
</protein>
<dbReference type="EMBL" id="HG001690">
    <property type="protein sequence ID" value="CDF34396.1"/>
    <property type="molecule type" value="Genomic_DNA"/>
</dbReference>
<feature type="region of interest" description="Disordered" evidence="1">
    <location>
        <begin position="1"/>
        <end position="21"/>
    </location>
</feature>
<dbReference type="GeneID" id="17321935"/>
<keyword evidence="3" id="KW-1185">Reference proteome</keyword>
<feature type="compositionally biased region" description="Polar residues" evidence="1">
    <location>
        <begin position="11"/>
        <end position="21"/>
    </location>
</feature>
<gene>
    <name evidence="2" type="ORF">CHC_T00003098001</name>
</gene>
<sequence>MGDKSKRLPTRLNSRPTHGISNHCRSTRAYIPTISLRLAFERLATRMPPLISVLYYPYPTCQYLTCHSRIPLPHHRSSPL</sequence>
<proteinExistence type="predicted"/>
<evidence type="ECO:0000313" key="2">
    <source>
        <dbReference type="EMBL" id="CDF34396.1"/>
    </source>
</evidence>
<organism evidence="2 3">
    <name type="scientific">Chondrus crispus</name>
    <name type="common">Carrageen Irish moss</name>
    <name type="synonym">Polymorpha crispa</name>
    <dbReference type="NCBI Taxonomy" id="2769"/>
    <lineage>
        <taxon>Eukaryota</taxon>
        <taxon>Rhodophyta</taxon>
        <taxon>Florideophyceae</taxon>
        <taxon>Rhodymeniophycidae</taxon>
        <taxon>Gigartinales</taxon>
        <taxon>Gigartinaceae</taxon>
        <taxon>Chondrus</taxon>
    </lineage>
</organism>
<dbReference type="Proteomes" id="UP000012073">
    <property type="component" value="Unassembled WGS sequence"/>
</dbReference>
<dbReference type="KEGG" id="ccp:CHC_T00003098001"/>
<evidence type="ECO:0000313" key="3">
    <source>
        <dbReference type="Proteomes" id="UP000012073"/>
    </source>
</evidence>
<name>R7QAE0_CHOCR</name>
<evidence type="ECO:0000256" key="1">
    <source>
        <dbReference type="SAM" id="MobiDB-lite"/>
    </source>
</evidence>
<dbReference type="RefSeq" id="XP_005714215.1">
    <property type="nucleotide sequence ID" value="XM_005714158.1"/>
</dbReference>
<dbReference type="AlphaFoldDB" id="R7QAE0"/>
<accession>R7QAE0</accession>
<reference evidence="3" key="1">
    <citation type="journal article" date="2013" name="Proc. Natl. Acad. Sci. U.S.A.">
        <title>Genome structure and metabolic features in the red seaweed Chondrus crispus shed light on evolution of the Archaeplastida.</title>
        <authorList>
            <person name="Collen J."/>
            <person name="Porcel B."/>
            <person name="Carre W."/>
            <person name="Ball S.G."/>
            <person name="Chaparro C."/>
            <person name="Tonon T."/>
            <person name="Barbeyron T."/>
            <person name="Michel G."/>
            <person name="Noel B."/>
            <person name="Valentin K."/>
            <person name="Elias M."/>
            <person name="Artiguenave F."/>
            <person name="Arun A."/>
            <person name="Aury J.M."/>
            <person name="Barbosa-Neto J.F."/>
            <person name="Bothwell J.H."/>
            <person name="Bouget F.Y."/>
            <person name="Brillet L."/>
            <person name="Cabello-Hurtado F."/>
            <person name="Capella-Gutierrez S."/>
            <person name="Charrier B."/>
            <person name="Cladiere L."/>
            <person name="Cock J.M."/>
            <person name="Coelho S.M."/>
            <person name="Colleoni C."/>
            <person name="Czjzek M."/>
            <person name="Da Silva C."/>
            <person name="Delage L."/>
            <person name="Denoeud F."/>
            <person name="Deschamps P."/>
            <person name="Dittami S.M."/>
            <person name="Gabaldon T."/>
            <person name="Gachon C.M."/>
            <person name="Groisillier A."/>
            <person name="Herve C."/>
            <person name="Jabbari K."/>
            <person name="Katinka M."/>
            <person name="Kloareg B."/>
            <person name="Kowalczyk N."/>
            <person name="Labadie K."/>
            <person name="Leblanc C."/>
            <person name="Lopez P.J."/>
            <person name="McLachlan D.H."/>
            <person name="Meslet-Cladiere L."/>
            <person name="Moustafa A."/>
            <person name="Nehr Z."/>
            <person name="Nyvall Collen P."/>
            <person name="Panaud O."/>
            <person name="Partensky F."/>
            <person name="Poulain J."/>
            <person name="Rensing S.A."/>
            <person name="Rousvoal S."/>
            <person name="Samson G."/>
            <person name="Symeonidi A."/>
            <person name="Weissenbach J."/>
            <person name="Zambounis A."/>
            <person name="Wincker P."/>
            <person name="Boyen C."/>
        </authorList>
    </citation>
    <scope>NUCLEOTIDE SEQUENCE [LARGE SCALE GENOMIC DNA]</scope>
    <source>
        <strain evidence="3">cv. Stackhouse</strain>
    </source>
</reference>